<feature type="compositionally biased region" description="Polar residues" evidence="2">
    <location>
        <begin position="1"/>
        <end position="16"/>
    </location>
</feature>
<dbReference type="GO" id="GO:0008270">
    <property type="term" value="F:zinc ion binding"/>
    <property type="evidence" value="ECO:0007669"/>
    <property type="project" value="UniProtKB-KW"/>
</dbReference>
<protein>
    <submittedName>
        <fullName evidence="4">Similar to Saccharomyces cerevisiae YJL157C FAR1 Cyclin-dependent kinase inhibitor that mediates cell cycle arrest in response to pheromone</fullName>
    </submittedName>
</protein>
<gene>
    <name evidence="4" type="ORF">KASA_0H01034G</name>
</gene>
<evidence type="ECO:0000313" key="5">
    <source>
        <dbReference type="Proteomes" id="UP000196158"/>
    </source>
</evidence>
<dbReference type="InterPro" id="IPR001841">
    <property type="entry name" value="Znf_RING"/>
</dbReference>
<keyword evidence="5" id="KW-1185">Reference proteome</keyword>
<sequence length="878" mass="98649">MDRNQQSINLQTPTRFHSSKKLHTPPSAGSTTPRHTPGKFLRAISGKVFRKSIDGKHIEEPGAPGQFVPNEAKPIMAKRSKLPKPLVLGSPMSMPPSAKKFSHISLKSENDVVMQQLQSPIGFSPKLPPSMKSAKSNRRNLTNTLLIESLSQLSELPQNKEDGIVIWADDDDDYDDGQDILSPLYYKKNNQRKRITSSMGLKKYIGENCVICEEKVSNSFKGEKIIELDCGHASHYKCYYMAMEMLYGTDELPECDICLQEARPSDKETLIDIESQILRRTQEEKENDVKLEVDDKCDGTTIAQWIPLHSARGYGGRGDRLSLVTPLEQIVLPAQVGSDGFKTPIIQTEAQELSLMSGNVFIDEFDNDQIYQEILKLTEEIDSGTYDGSSVFDVNIGNPIVTLENLNKNGDDNCSISKHIMKVEVEIPTDDAATMPLKTKNPELVANDNAKEENIKASLTEHTCAQYSCLQNFTIENPESHLLMFDEVSYSLEGEHWFEKTALFYFDGVLIIINKSKDNICGKIPTDQISSITKLNEKPGLLICLKSTTLPEIYLQFNDHCGSDNMLLNKWEYYLSHLEEKPPLYCDCISNTMFNTLPKVLKKEITTLDLESTLTLPWERSNHETPCRVILCLGLSPTSEVEAEGGSYLEQLCNTINAVRQSLNQNDLLGIVLAGKNGAGVADSMSGTFVGTMPVNWSGWEDVIDDITTVTPGLFLTPERERIAMLTTCCRLASTVIENNPERPEYSNRVILIQEIPTFEDLGSARIAEKYEMRLETAYNFEVLTVPWEGEKTTKLLEQQIQDCHSRNMYNLTVKFGSTTESLQLNYGIMGAGSRKIVEHSCDDSPTQETLRSRVCDVTWYDIKLREQVSRSVPVNYK</sequence>
<dbReference type="PROSITE" id="PS50089">
    <property type="entry name" value="ZF_RING_2"/>
    <property type="match status" value="1"/>
</dbReference>
<evidence type="ECO:0000256" key="2">
    <source>
        <dbReference type="SAM" id="MobiDB-lite"/>
    </source>
</evidence>
<feature type="domain" description="RING-type" evidence="3">
    <location>
        <begin position="209"/>
        <end position="258"/>
    </location>
</feature>
<evidence type="ECO:0000259" key="3">
    <source>
        <dbReference type="PROSITE" id="PS50089"/>
    </source>
</evidence>
<dbReference type="STRING" id="1789683.A0A1X7R9K5"/>
<dbReference type="OrthoDB" id="299997at2759"/>
<dbReference type="Gene3D" id="3.30.40.10">
    <property type="entry name" value="Zinc/RING finger domain, C3HC4 (zinc finger)"/>
    <property type="match status" value="1"/>
</dbReference>
<dbReference type="InterPro" id="IPR013083">
    <property type="entry name" value="Znf_RING/FYVE/PHD"/>
</dbReference>
<dbReference type="AlphaFoldDB" id="A0A1X7R9K5"/>
<accession>A0A1X7R9K5</accession>
<name>A0A1X7R9K5_9SACH</name>
<dbReference type="EMBL" id="FXLY01000011">
    <property type="protein sequence ID" value="SMN22315.1"/>
    <property type="molecule type" value="Genomic_DNA"/>
</dbReference>
<keyword evidence="1" id="KW-0479">Metal-binding</keyword>
<dbReference type="Proteomes" id="UP000196158">
    <property type="component" value="Unassembled WGS sequence"/>
</dbReference>
<proteinExistence type="predicted"/>
<feature type="region of interest" description="Disordered" evidence="2">
    <location>
        <begin position="1"/>
        <end position="38"/>
    </location>
</feature>
<evidence type="ECO:0000256" key="1">
    <source>
        <dbReference type="PROSITE-ProRule" id="PRU00175"/>
    </source>
</evidence>
<keyword evidence="1" id="KW-0863">Zinc-finger</keyword>
<keyword evidence="1" id="KW-0862">Zinc</keyword>
<organism evidence="4 5">
    <name type="scientific">Maudiozyma saulgeensis</name>
    <dbReference type="NCBI Taxonomy" id="1789683"/>
    <lineage>
        <taxon>Eukaryota</taxon>
        <taxon>Fungi</taxon>
        <taxon>Dikarya</taxon>
        <taxon>Ascomycota</taxon>
        <taxon>Saccharomycotina</taxon>
        <taxon>Saccharomycetes</taxon>
        <taxon>Saccharomycetales</taxon>
        <taxon>Saccharomycetaceae</taxon>
        <taxon>Maudiozyma</taxon>
    </lineage>
</organism>
<reference evidence="4 5" key="1">
    <citation type="submission" date="2017-04" db="EMBL/GenBank/DDBJ databases">
        <authorList>
            <person name="Afonso C.L."/>
            <person name="Miller P.J."/>
            <person name="Scott M.A."/>
            <person name="Spackman E."/>
            <person name="Goraichik I."/>
            <person name="Dimitrov K.M."/>
            <person name="Suarez D.L."/>
            <person name="Swayne D.E."/>
        </authorList>
    </citation>
    <scope>NUCLEOTIDE SEQUENCE [LARGE SCALE GENOMIC DNA]</scope>
</reference>
<evidence type="ECO:0000313" key="4">
    <source>
        <dbReference type="EMBL" id="SMN22315.1"/>
    </source>
</evidence>